<accession>A0A3B0XWR2</accession>
<keyword evidence="2" id="KW-0547">Nucleotide-binding</keyword>
<sequence length="369" mass="42685">MDLQTKCEECGADLSFKPGTKHLTCTYCDHKMAFAEAESIDQAHTELNLDDYIDNFDANTQHIERHVVDCQGCGAETELEENQQSALCPFCDAPLILQQSCTKKTLKPAGVLPFSVEKSQARENFKQWLSKLWFAPNDLKKQITQQDKFKGIYLPFWTYDCDTYSYYTGQRGIYYYETVSRTDSDGNTTSKEERRTRWSYVSGEVYNSFDDILVPASNSLAQDKLNALEPWDLHQLVDYKDEYLSGYLTETYQVSLRSGYESAKNTMDSRIHREIERHIGGDDQQVDSVETRYMDATFKHILLPVWISAYRYRDKLYQILVNARTGEVQGMRPYSWIKITLAIIVLLAVVSVLVYFFMLEPEAERIDSL</sequence>
<reference evidence="2" key="1">
    <citation type="submission" date="2018-06" db="EMBL/GenBank/DDBJ databases">
        <authorList>
            <person name="Zhirakovskaya E."/>
        </authorList>
    </citation>
    <scope>NUCLEOTIDE SEQUENCE</scope>
</reference>
<dbReference type="PANTHER" id="PTHR37826">
    <property type="entry name" value="FLOTILLIN BAND_7_5 DOMAIN PROTEIN"/>
    <property type="match status" value="1"/>
</dbReference>
<organism evidence="2">
    <name type="scientific">hydrothermal vent metagenome</name>
    <dbReference type="NCBI Taxonomy" id="652676"/>
    <lineage>
        <taxon>unclassified sequences</taxon>
        <taxon>metagenomes</taxon>
        <taxon>ecological metagenomes</taxon>
    </lineage>
</organism>
<protein>
    <submittedName>
        <fullName evidence="2">Primosomal protein N' (Replication factor Y) -superfamily II helicase</fullName>
    </submittedName>
</protein>
<evidence type="ECO:0000313" key="2">
    <source>
        <dbReference type="EMBL" id="VAW60636.1"/>
    </source>
</evidence>
<keyword evidence="1" id="KW-1133">Transmembrane helix</keyword>
<proteinExistence type="predicted"/>
<feature type="transmembrane region" description="Helical" evidence="1">
    <location>
        <begin position="339"/>
        <end position="359"/>
    </location>
</feature>
<dbReference type="EMBL" id="UOFI01000003">
    <property type="protein sequence ID" value="VAW60636.1"/>
    <property type="molecule type" value="Genomic_DNA"/>
</dbReference>
<gene>
    <name evidence="2" type="ORF">MNBD_GAMMA09-2841</name>
</gene>
<name>A0A3B0XWR2_9ZZZZ</name>
<keyword evidence="1" id="KW-0472">Membrane</keyword>
<evidence type="ECO:0000256" key="1">
    <source>
        <dbReference type="SAM" id="Phobius"/>
    </source>
</evidence>
<keyword evidence="2" id="KW-0378">Hydrolase</keyword>
<keyword evidence="1" id="KW-0812">Transmembrane</keyword>
<keyword evidence="2" id="KW-0067">ATP-binding</keyword>
<dbReference type="PANTHER" id="PTHR37826:SF3">
    <property type="entry name" value="J DOMAIN-CONTAINING PROTEIN"/>
    <property type="match status" value="1"/>
</dbReference>
<dbReference type="AlphaFoldDB" id="A0A3B0XWR2"/>
<keyword evidence="2" id="KW-0347">Helicase</keyword>
<dbReference type="GO" id="GO:0004386">
    <property type="term" value="F:helicase activity"/>
    <property type="evidence" value="ECO:0007669"/>
    <property type="project" value="UniProtKB-KW"/>
</dbReference>